<organism evidence="2 3">
    <name type="scientific">Phocaeicola salanitronis (strain DSM 18170 / JCM 13657 / CCUG 60908 / BL78)</name>
    <name type="common">Bacteroides salanitronis</name>
    <dbReference type="NCBI Taxonomy" id="667015"/>
    <lineage>
        <taxon>Bacteria</taxon>
        <taxon>Pseudomonadati</taxon>
        <taxon>Bacteroidota</taxon>
        <taxon>Bacteroidia</taxon>
        <taxon>Bacteroidales</taxon>
        <taxon>Bacteroidaceae</taxon>
        <taxon>Phocaeicola</taxon>
    </lineage>
</organism>
<proteinExistence type="predicted"/>
<dbReference type="AlphaFoldDB" id="F0R8S3"/>
<reference evidence="2 3" key="1">
    <citation type="journal article" date="2011" name="Stand. Genomic Sci.">
        <title>Complete genome sequence of Bacteroides salanitronis type strain (BL78).</title>
        <authorList>
            <person name="Gronow S."/>
            <person name="Held B."/>
            <person name="Lucas S."/>
            <person name="Lapidus A."/>
            <person name="Del Rio T.G."/>
            <person name="Nolan M."/>
            <person name="Tice H."/>
            <person name="Deshpande S."/>
            <person name="Cheng J.F."/>
            <person name="Pitluck S."/>
            <person name="Liolios K."/>
            <person name="Pagani I."/>
            <person name="Ivanova N."/>
            <person name="Mavromatis K."/>
            <person name="Pati A."/>
            <person name="Tapia R."/>
            <person name="Han C."/>
            <person name="Goodwin L."/>
            <person name="Chen A."/>
            <person name="Palaniappan K."/>
            <person name="Land M."/>
            <person name="Hauser L."/>
            <person name="Chang Y.J."/>
            <person name="Jeffries C.D."/>
            <person name="Brambilla E.M."/>
            <person name="Rohde M."/>
            <person name="Goker M."/>
            <person name="Detter J.C."/>
            <person name="Woyke T."/>
            <person name="Bristow J."/>
            <person name="Markowitz V."/>
            <person name="Hugenholtz P."/>
            <person name="Kyrpides N.C."/>
            <person name="Klenk H.P."/>
            <person name="Eisen J.A."/>
        </authorList>
    </citation>
    <scope>NUCLEOTIDE SEQUENCE [LARGE SCALE GENOMIC DNA]</scope>
    <source>
        <strain evidence="2 3">DSM 18170</strain>
    </source>
</reference>
<evidence type="ECO:0000313" key="3">
    <source>
        <dbReference type="Proteomes" id="UP000007486"/>
    </source>
</evidence>
<accession>F0R8S3</accession>
<keyword evidence="1" id="KW-0472">Membrane</keyword>
<protein>
    <submittedName>
        <fullName evidence="2">Uncharacterized protein</fullName>
    </submittedName>
</protein>
<evidence type="ECO:0000256" key="1">
    <source>
        <dbReference type="SAM" id="Phobius"/>
    </source>
</evidence>
<dbReference type="Proteomes" id="UP000007486">
    <property type="component" value="Chromosome"/>
</dbReference>
<evidence type="ECO:0000313" key="2">
    <source>
        <dbReference type="EMBL" id="ADY36008.1"/>
    </source>
</evidence>
<keyword evidence="1" id="KW-0812">Transmembrane</keyword>
<keyword evidence="1" id="KW-1133">Transmembrane helix</keyword>
<feature type="transmembrane region" description="Helical" evidence="1">
    <location>
        <begin position="46"/>
        <end position="70"/>
    </location>
</feature>
<sequence length="76" mass="8936">MLNGQLTYVRQNACFVTPKHTKNEYGKPRKIFRRNSKQVLNFSCHLFIFTADLSNAMLIILVKLVSIHLYKKIRKP</sequence>
<dbReference type="KEGG" id="bsa:Bacsa_1436"/>
<dbReference type="HOGENOM" id="CLU_2647025_0_0_10"/>
<gene>
    <name evidence="2" type="ordered locus">Bacsa_1436</name>
</gene>
<name>F0R8S3_PHOSB</name>
<dbReference type="EMBL" id="CP002530">
    <property type="protein sequence ID" value="ADY36008.1"/>
    <property type="molecule type" value="Genomic_DNA"/>
</dbReference>
<keyword evidence="3" id="KW-1185">Reference proteome</keyword>